<proteinExistence type="predicted"/>
<dbReference type="EMBL" id="JAVFHQ010000022">
    <property type="protein sequence ID" value="KAK4544837.1"/>
    <property type="molecule type" value="Genomic_DNA"/>
</dbReference>
<reference evidence="1 2" key="1">
    <citation type="submission" date="2021-11" db="EMBL/GenBank/DDBJ databases">
        <title>Black yeast isolated from Biological Soil Crust.</title>
        <authorList>
            <person name="Kurbessoian T."/>
        </authorList>
    </citation>
    <scope>NUCLEOTIDE SEQUENCE [LARGE SCALE GENOMIC DNA]</scope>
    <source>
        <strain evidence="1 2">CCFEE 5522</strain>
    </source>
</reference>
<dbReference type="Proteomes" id="UP001324427">
    <property type="component" value="Unassembled WGS sequence"/>
</dbReference>
<organism evidence="1 2">
    <name type="scientific">Oleoguttula mirabilis</name>
    <dbReference type="NCBI Taxonomy" id="1507867"/>
    <lineage>
        <taxon>Eukaryota</taxon>
        <taxon>Fungi</taxon>
        <taxon>Dikarya</taxon>
        <taxon>Ascomycota</taxon>
        <taxon>Pezizomycotina</taxon>
        <taxon>Dothideomycetes</taxon>
        <taxon>Dothideomycetidae</taxon>
        <taxon>Mycosphaerellales</taxon>
        <taxon>Teratosphaeriaceae</taxon>
        <taxon>Oleoguttula</taxon>
    </lineage>
</organism>
<evidence type="ECO:0000313" key="2">
    <source>
        <dbReference type="Proteomes" id="UP001324427"/>
    </source>
</evidence>
<accession>A0AAV9JHF5</accession>
<name>A0AAV9JHF5_9PEZI</name>
<protein>
    <submittedName>
        <fullName evidence="1">Uncharacterized protein</fullName>
    </submittedName>
</protein>
<sequence length="182" mass="21159">MQQADDGGVQRTIKQETPVTMPTPTLITAPNQLNEPIEIGEEDEYVLLEHTRLTVRSGDELPRLRAEYEAIFHRQAKAMCGEDIQQAKHKRHLQDIAHAVSSAERRYIIDRHGKEWKKAMDRSEALLEADFERAKTIAEDEMLREDENAIFRRVLAMRRARLIGALKDEKRREAIYNDLKEI</sequence>
<keyword evidence="2" id="KW-1185">Reference proteome</keyword>
<gene>
    <name evidence="1" type="ORF">LTR36_003741</name>
</gene>
<evidence type="ECO:0000313" key="1">
    <source>
        <dbReference type="EMBL" id="KAK4544837.1"/>
    </source>
</evidence>
<dbReference type="AlphaFoldDB" id="A0AAV9JHF5"/>
<comment type="caution">
    <text evidence="1">The sequence shown here is derived from an EMBL/GenBank/DDBJ whole genome shotgun (WGS) entry which is preliminary data.</text>
</comment>